<organism evidence="1 2">
    <name type="scientific">Trichuris suis</name>
    <name type="common">pig whipworm</name>
    <dbReference type="NCBI Taxonomy" id="68888"/>
    <lineage>
        <taxon>Eukaryota</taxon>
        <taxon>Metazoa</taxon>
        <taxon>Ecdysozoa</taxon>
        <taxon>Nematoda</taxon>
        <taxon>Enoplea</taxon>
        <taxon>Dorylaimia</taxon>
        <taxon>Trichinellida</taxon>
        <taxon>Trichuridae</taxon>
        <taxon>Trichuris</taxon>
    </lineage>
</organism>
<sequence>MYALRMRRPISAWNLIYNVLEMQEWDPKSMLCLKSIRDLAANKRTTALKANFYNRFFQICLNYWYDIGSKVLHKINFYKKRQANQITLISEFSIIRTTPCNNFFGKSSF</sequence>
<dbReference type="AlphaFoldDB" id="A0A085MHJ1"/>
<name>A0A085MHJ1_9BILA</name>
<keyword evidence="2" id="KW-1185">Reference proteome</keyword>
<evidence type="ECO:0000313" key="1">
    <source>
        <dbReference type="EMBL" id="KFD56687.1"/>
    </source>
</evidence>
<gene>
    <name evidence="1" type="ORF">M513_02363</name>
</gene>
<evidence type="ECO:0000313" key="2">
    <source>
        <dbReference type="Proteomes" id="UP000030764"/>
    </source>
</evidence>
<dbReference type="Proteomes" id="UP000030764">
    <property type="component" value="Unassembled WGS sequence"/>
</dbReference>
<accession>A0A085MHJ1</accession>
<proteinExistence type="predicted"/>
<dbReference type="EMBL" id="KL363192">
    <property type="protein sequence ID" value="KFD56687.1"/>
    <property type="molecule type" value="Genomic_DNA"/>
</dbReference>
<protein>
    <submittedName>
        <fullName evidence="1">Uncharacterized protein</fullName>
    </submittedName>
</protein>
<reference evidence="1 2" key="1">
    <citation type="journal article" date="2014" name="Nat. Genet.">
        <title>Genome and transcriptome of the porcine whipworm Trichuris suis.</title>
        <authorList>
            <person name="Jex A.R."/>
            <person name="Nejsum P."/>
            <person name="Schwarz E.M."/>
            <person name="Hu L."/>
            <person name="Young N.D."/>
            <person name="Hall R.S."/>
            <person name="Korhonen P.K."/>
            <person name="Liao S."/>
            <person name="Thamsborg S."/>
            <person name="Xia J."/>
            <person name="Xu P."/>
            <person name="Wang S."/>
            <person name="Scheerlinck J.P."/>
            <person name="Hofmann A."/>
            <person name="Sternberg P.W."/>
            <person name="Wang J."/>
            <person name="Gasser R.B."/>
        </authorList>
    </citation>
    <scope>NUCLEOTIDE SEQUENCE [LARGE SCALE GENOMIC DNA]</scope>
    <source>
        <strain evidence="1">DCEP-RM93M</strain>
    </source>
</reference>